<comment type="caution">
    <text evidence="1">The sequence shown here is derived from an EMBL/GenBank/DDBJ whole genome shotgun (WGS) entry which is preliminary data.</text>
</comment>
<accession>A0A811UEZ7</accession>
<sequence>MSNEAYGMDQQRVITMSLVWRKFTDAHSYLFTHTTIIAEKEYRNIVVSDRFKKELHQREYNSSNHRQHSKGVSEKYTKDGKYKCNRKVMAIIRIDVDARMMTMDNKWSEALTKANLTTSRN</sequence>
<gene>
    <name evidence="1" type="ORF">CCAP1982_LOCUS5588</name>
</gene>
<organism evidence="1 2">
    <name type="scientific">Ceratitis capitata</name>
    <name type="common">Mediterranean fruit fly</name>
    <name type="synonym">Tephritis capitata</name>
    <dbReference type="NCBI Taxonomy" id="7213"/>
    <lineage>
        <taxon>Eukaryota</taxon>
        <taxon>Metazoa</taxon>
        <taxon>Ecdysozoa</taxon>
        <taxon>Arthropoda</taxon>
        <taxon>Hexapoda</taxon>
        <taxon>Insecta</taxon>
        <taxon>Pterygota</taxon>
        <taxon>Neoptera</taxon>
        <taxon>Endopterygota</taxon>
        <taxon>Diptera</taxon>
        <taxon>Brachycera</taxon>
        <taxon>Muscomorpha</taxon>
        <taxon>Tephritoidea</taxon>
        <taxon>Tephritidae</taxon>
        <taxon>Ceratitis</taxon>
        <taxon>Ceratitis</taxon>
    </lineage>
</organism>
<dbReference type="Proteomes" id="UP000606786">
    <property type="component" value="Unassembled WGS sequence"/>
</dbReference>
<protein>
    <submittedName>
        <fullName evidence="1">(Mediterranean fruit fly) hypothetical protein</fullName>
    </submittedName>
</protein>
<dbReference type="AlphaFoldDB" id="A0A811UEZ7"/>
<reference evidence="1" key="1">
    <citation type="submission" date="2020-11" db="EMBL/GenBank/DDBJ databases">
        <authorList>
            <person name="Whitehead M."/>
        </authorList>
    </citation>
    <scope>NUCLEOTIDE SEQUENCE</scope>
    <source>
        <strain evidence="1">EGII</strain>
    </source>
</reference>
<dbReference type="EMBL" id="CAJHJT010000012">
    <property type="protein sequence ID" value="CAD6996918.1"/>
    <property type="molecule type" value="Genomic_DNA"/>
</dbReference>
<proteinExistence type="predicted"/>
<evidence type="ECO:0000313" key="2">
    <source>
        <dbReference type="Proteomes" id="UP000606786"/>
    </source>
</evidence>
<name>A0A811UEZ7_CERCA</name>
<evidence type="ECO:0000313" key="1">
    <source>
        <dbReference type="EMBL" id="CAD6996918.1"/>
    </source>
</evidence>
<keyword evidence="2" id="KW-1185">Reference proteome</keyword>